<proteinExistence type="predicted"/>
<protein>
    <submittedName>
        <fullName evidence="1">Uncharacterized protein</fullName>
    </submittedName>
</protein>
<keyword evidence="2" id="KW-1185">Reference proteome</keyword>
<gene>
    <name evidence="1" type="ORF">CY34DRAFT_801219</name>
</gene>
<reference evidence="1 2" key="1">
    <citation type="submission" date="2014-04" db="EMBL/GenBank/DDBJ databases">
        <authorList>
            <consortium name="DOE Joint Genome Institute"/>
            <person name="Kuo A."/>
            <person name="Ruytinx J."/>
            <person name="Rineau F."/>
            <person name="Colpaert J."/>
            <person name="Kohler A."/>
            <person name="Nagy L.G."/>
            <person name="Floudas D."/>
            <person name="Copeland A."/>
            <person name="Barry K.W."/>
            <person name="Cichocki N."/>
            <person name="Veneault-Fourrey C."/>
            <person name="LaButti K."/>
            <person name="Lindquist E.A."/>
            <person name="Lipzen A."/>
            <person name="Lundell T."/>
            <person name="Morin E."/>
            <person name="Murat C."/>
            <person name="Sun H."/>
            <person name="Tunlid A."/>
            <person name="Henrissat B."/>
            <person name="Grigoriev I.V."/>
            <person name="Hibbett D.S."/>
            <person name="Martin F."/>
            <person name="Nordberg H.P."/>
            <person name="Cantor M.N."/>
            <person name="Hua S.X."/>
        </authorList>
    </citation>
    <scope>NUCLEOTIDE SEQUENCE [LARGE SCALE GENOMIC DNA]</scope>
    <source>
        <strain evidence="1 2">UH-Slu-Lm8-n1</strain>
    </source>
</reference>
<dbReference type="InParanoid" id="A0A0D0BI86"/>
<organism evidence="1 2">
    <name type="scientific">Suillus luteus UH-Slu-Lm8-n1</name>
    <dbReference type="NCBI Taxonomy" id="930992"/>
    <lineage>
        <taxon>Eukaryota</taxon>
        <taxon>Fungi</taxon>
        <taxon>Dikarya</taxon>
        <taxon>Basidiomycota</taxon>
        <taxon>Agaricomycotina</taxon>
        <taxon>Agaricomycetes</taxon>
        <taxon>Agaricomycetidae</taxon>
        <taxon>Boletales</taxon>
        <taxon>Suillineae</taxon>
        <taxon>Suillaceae</taxon>
        <taxon>Suillus</taxon>
    </lineage>
</organism>
<dbReference type="AlphaFoldDB" id="A0A0D0BI86"/>
<dbReference type="HOGENOM" id="CLU_3051984_0_0_1"/>
<evidence type="ECO:0000313" key="2">
    <source>
        <dbReference type="Proteomes" id="UP000054485"/>
    </source>
</evidence>
<reference evidence="2" key="2">
    <citation type="submission" date="2015-01" db="EMBL/GenBank/DDBJ databases">
        <title>Evolutionary Origins and Diversification of the Mycorrhizal Mutualists.</title>
        <authorList>
            <consortium name="DOE Joint Genome Institute"/>
            <consortium name="Mycorrhizal Genomics Consortium"/>
            <person name="Kohler A."/>
            <person name="Kuo A."/>
            <person name="Nagy L.G."/>
            <person name="Floudas D."/>
            <person name="Copeland A."/>
            <person name="Barry K.W."/>
            <person name="Cichocki N."/>
            <person name="Veneault-Fourrey C."/>
            <person name="LaButti K."/>
            <person name="Lindquist E.A."/>
            <person name="Lipzen A."/>
            <person name="Lundell T."/>
            <person name="Morin E."/>
            <person name="Murat C."/>
            <person name="Riley R."/>
            <person name="Ohm R."/>
            <person name="Sun H."/>
            <person name="Tunlid A."/>
            <person name="Henrissat B."/>
            <person name="Grigoriev I.V."/>
            <person name="Hibbett D.S."/>
            <person name="Martin F."/>
        </authorList>
    </citation>
    <scope>NUCLEOTIDE SEQUENCE [LARGE SCALE GENOMIC DNA]</scope>
    <source>
        <strain evidence="2">UH-Slu-Lm8-n1</strain>
    </source>
</reference>
<dbReference type="Proteomes" id="UP000054485">
    <property type="component" value="Unassembled WGS sequence"/>
</dbReference>
<name>A0A0D0BI86_9AGAM</name>
<accession>A0A0D0BI86</accession>
<evidence type="ECO:0000313" key="1">
    <source>
        <dbReference type="EMBL" id="KIK45752.1"/>
    </source>
</evidence>
<sequence>MLIRSRSLPPFGIPEKRLRPCAMCIVPITRIAARHNAPTHTAYQGLHSFISLLR</sequence>
<dbReference type="EMBL" id="KN835168">
    <property type="protein sequence ID" value="KIK45752.1"/>
    <property type="molecule type" value="Genomic_DNA"/>
</dbReference>